<protein>
    <submittedName>
        <fullName evidence="1">Uncharacterized protein</fullName>
    </submittedName>
</protein>
<organism evidence="1 2">
    <name type="scientific">Symmachiella macrocystis</name>
    <dbReference type="NCBI Taxonomy" id="2527985"/>
    <lineage>
        <taxon>Bacteria</taxon>
        <taxon>Pseudomonadati</taxon>
        <taxon>Planctomycetota</taxon>
        <taxon>Planctomycetia</taxon>
        <taxon>Planctomycetales</taxon>
        <taxon>Planctomycetaceae</taxon>
        <taxon>Symmachiella</taxon>
    </lineage>
</organism>
<keyword evidence="2" id="KW-1185">Reference proteome</keyword>
<name>A0A5C6BRK5_9PLAN</name>
<evidence type="ECO:0000313" key="1">
    <source>
        <dbReference type="EMBL" id="TWU14352.1"/>
    </source>
</evidence>
<comment type="caution">
    <text evidence="1">The sequence shown here is derived from an EMBL/GenBank/DDBJ whole genome shotgun (WGS) entry which is preliminary data.</text>
</comment>
<sequence>MHAGAICRLENRTLLAFEKHAPPNDSEVPYTMLECVDEIRCLDDLRNFIHHKLCECENLVLEQFSMSEMQLTRRGRDCGLQFSLQGPRSVRLGAIWASDHNIIYFYDARGIRYLKVKLRQRLLPQAA</sequence>
<dbReference type="AlphaFoldDB" id="A0A5C6BRK5"/>
<dbReference type="Proteomes" id="UP000320735">
    <property type="component" value="Unassembled WGS sequence"/>
</dbReference>
<gene>
    <name evidence="1" type="ORF">CA54_31970</name>
</gene>
<reference evidence="1 2" key="1">
    <citation type="submission" date="2019-02" db="EMBL/GenBank/DDBJ databases">
        <title>Deep-cultivation of Planctomycetes and their phenomic and genomic characterization uncovers novel biology.</title>
        <authorList>
            <person name="Wiegand S."/>
            <person name="Jogler M."/>
            <person name="Boedeker C."/>
            <person name="Pinto D."/>
            <person name="Vollmers J."/>
            <person name="Rivas-Marin E."/>
            <person name="Kohn T."/>
            <person name="Peeters S.H."/>
            <person name="Heuer A."/>
            <person name="Rast P."/>
            <person name="Oberbeckmann S."/>
            <person name="Bunk B."/>
            <person name="Jeske O."/>
            <person name="Meyerdierks A."/>
            <person name="Storesund J.E."/>
            <person name="Kallscheuer N."/>
            <person name="Luecker S."/>
            <person name="Lage O.M."/>
            <person name="Pohl T."/>
            <person name="Merkel B.J."/>
            <person name="Hornburger P."/>
            <person name="Mueller R.-W."/>
            <person name="Bruemmer F."/>
            <person name="Labrenz M."/>
            <person name="Spormann A.M."/>
            <person name="Op Den Camp H."/>
            <person name="Overmann J."/>
            <person name="Amann R."/>
            <person name="Jetten M.S.M."/>
            <person name="Mascher T."/>
            <person name="Medema M.H."/>
            <person name="Devos D.P."/>
            <person name="Kaster A.-K."/>
            <person name="Ovreas L."/>
            <person name="Rohde M."/>
            <person name="Galperin M.Y."/>
            <person name="Jogler C."/>
        </authorList>
    </citation>
    <scope>NUCLEOTIDE SEQUENCE [LARGE SCALE GENOMIC DNA]</scope>
    <source>
        <strain evidence="1 2">CA54</strain>
    </source>
</reference>
<evidence type="ECO:0000313" key="2">
    <source>
        <dbReference type="Proteomes" id="UP000320735"/>
    </source>
</evidence>
<accession>A0A5C6BRK5</accession>
<proteinExistence type="predicted"/>
<dbReference type="EMBL" id="SJPP01000001">
    <property type="protein sequence ID" value="TWU14352.1"/>
    <property type="molecule type" value="Genomic_DNA"/>
</dbReference>